<dbReference type="Gene3D" id="3.40.50.720">
    <property type="entry name" value="NAD(P)-binding Rossmann-like Domain"/>
    <property type="match status" value="1"/>
</dbReference>
<comment type="pathway">
    <text evidence="2">Protein modification; protein sumoylation.</text>
</comment>
<dbReference type="EMBL" id="JH598243">
    <property type="status" value="NOT_ANNOTATED_CDS"/>
    <property type="molecule type" value="Genomic_DNA"/>
</dbReference>
<dbReference type="HOGENOM" id="CLU_002556_4_1_1"/>
<dbReference type="InParanoid" id="M4C4S3"/>
<sequence length="267" mass="29372">MRLWGVEAQKRLQRSHVLVSGLTTLGSELVKNLVLAGISVTLHDSQVVTQRAVDSQFFLSEEDVGKNELNPLIQVTIETKVLKNLNDDYFKQFTAVCLVGAELDVELRLDALCRSFGTAFYAARSFGYNGIVFIDLGEHTYRRDALGNDGSDPCTVKFPTLEDAQKVQWSSLQSARKRGPQLPQVLVKNQLLQGYKSQKGVTAISSADDVDFIQALVRIAATELVPICAIVAGIMGQEVIRAMSQKDEPICNFFCFDGATGIVRRVG</sequence>
<evidence type="ECO:0000313" key="8">
    <source>
        <dbReference type="EnsemblProtists" id="HpaP814093"/>
    </source>
</evidence>
<dbReference type="PRINTS" id="PR01849">
    <property type="entry name" value="UBIQUITINACT"/>
</dbReference>
<evidence type="ECO:0000256" key="6">
    <source>
        <dbReference type="ARBA" id="ARBA00044354"/>
    </source>
</evidence>
<dbReference type="AlphaFoldDB" id="M4C4S3"/>
<dbReference type="PANTHER" id="PTHR10953:SF162">
    <property type="entry name" value="SUMO-ACTIVATING ENZYME SUBUNIT 1"/>
    <property type="match status" value="1"/>
</dbReference>
<dbReference type="Pfam" id="PF00899">
    <property type="entry name" value="ThiF"/>
    <property type="match status" value="1"/>
</dbReference>
<dbReference type="InterPro" id="IPR045886">
    <property type="entry name" value="ThiF/MoeB/HesA"/>
</dbReference>
<dbReference type="GO" id="GO:0019948">
    <property type="term" value="F:SUMO activating enzyme activity"/>
    <property type="evidence" value="ECO:0007669"/>
    <property type="project" value="TreeGrafter"/>
</dbReference>
<dbReference type="Proteomes" id="UP000011713">
    <property type="component" value="Unassembled WGS sequence"/>
</dbReference>
<keyword evidence="4" id="KW-0833">Ubl conjugation pathway</keyword>
<dbReference type="InterPro" id="IPR000011">
    <property type="entry name" value="UBQ/SUMO-activ_enz_E1-like"/>
</dbReference>
<comment type="subcellular location">
    <subcellularLocation>
        <location evidence="1">Nucleus</location>
    </subcellularLocation>
</comment>
<dbReference type="STRING" id="559515.M4C4S3"/>
<dbReference type="OMA" id="EFFGQFD"/>
<organism evidence="8 9">
    <name type="scientific">Hyaloperonospora arabidopsidis (strain Emoy2)</name>
    <name type="common">Downy mildew agent</name>
    <name type="synonym">Peronospora arabidopsidis</name>
    <dbReference type="NCBI Taxonomy" id="559515"/>
    <lineage>
        <taxon>Eukaryota</taxon>
        <taxon>Sar</taxon>
        <taxon>Stramenopiles</taxon>
        <taxon>Oomycota</taxon>
        <taxon>Peronosporomycetes</taxon>
        <taxon>Peronosporales</taxon>
        <taxon>Peronosporaceae</taxon>
        <taxon>Hyaloperonospora</taxon>
    </lineage>
</organism>
<evidence type="ECO:0000259" key="7">
    <source>
        <dbReference type="Pfam" id="PF00899"/>
    </source>
</evidence>
<dbReference type="GO" id="GO:0005737">
    <property type="term" value="C:cytoplasm"/>
    <property type="evidence" value="ECO:0007669"/>
    <property type="project" value="TreeGrafter"/>
</dbReference>
<dbReference type="InterPro" id="IPR000594">
    <property type="entry name" value="ThiF_NAD_FAD-bd"/>
</dbReference>
<evidence type="ECO:0000313" key="9">
    <source>
        <dbReference type="Proteomes" id="UP000011713"/>
    </source>
</evidence>
<dbReference type="InterPro" id="IPR035985">
    <property type="entry name" value="Ubiquitin-activating_enz"/>
</dbReference>
<dbReference type="FunCoup" id="M4C4S3">
    <property type="interactions" value="603"/>
</dbReference>
<dbReference type="VEuPathDB" id="FungiDB:HpaG814093"/>
<proteinExistence type="inferred from homology"/>
<dbReference type="EnsemblProtists" id="HpaT814093">
    <property type="protein sequence ID" value="HpaP814093"/>
    <property type="gene ID" value="HpaG814093"/>
</dbReference>
<dbReference type="GO" id="GO:0016925">
    <property type="term" value="P:protein sumoylation"/>
    <property type="evidence" value="ECO:0007669"/>
    <property type="project" value="TreeGrafter"/>
</dbReference>
<reference evidence="9" key="1">
    <citation type="journal article" date="2010" name="Science">
        <title>Signatures of adaptation to obligate biotrophy in the Hyaloperonospora arabidopsidis genome.</title>
        <authorList>
            <person name="Baxter L."/>
            <person name="Tripathy S."/>
            <person name="Ishaque N."/>
            <person name="Boot N."/>
            <person name="Cabral A."/>
            <person name="Kemen E."/>
            <person name="Thines M."/>
            <person name="Ah-Fong A."/>
            <person name="Anderson R."/>
            <person name="Badejoko W."/>
            <person name="Bittner-Eddy P."/>
            <person name="Boore J.L."/>
            <person name="Chibucos M.C."/>
            <person name="Coates M."/>
            <person name="Dehal P."/>
            <person name="Delehaunty K."/>
            <person name="Dong S."/>
            <person name="Downton P."/>
            <person name="Dumas B."/>
            <person name="Fabro G."/>
            <person name="Fronick C."/>
            <person name="Fuerstenberg S.I."/>
            <person name="Fulton L."/>
            <person name="Gaulin E."/>
            <person name="Govers F."/>
            <person name="Hughes L."/>
            <person name="Humphray S."/>
            <person name="Jiang R.H."/>
            <person name="Judelson H."/>
            <person name="Kamoun S."/>
            <person name="Kyung K."/>
            <person name="Meijer H."/>
            <person name="Minx P."/>
            <person name="Morris P."/>
            <person name="Nelson J."/>
            <person name="Phuntumart V."/>
            <person name="Qutob D."/>
            <person name="Rehmany A."/>
            <person name="Rougon-Cardoso A."/>
            <person name="Ryden P."/>
            <person name="Torto-Alalibo T."/>
            <person name="Studholme D."/>
            <person name="Wang Y."/>
            <person name="Win J."/>
            <person name="Wood J."/>
            <person name="Clifton S.W."/>
            <person name="Rogers J."/>
            <person name="Van den Ackerveken G."/>
            <person name="Jones J.D."/>
            <person name="McDowell J.M."/>
            <person name="Beynon J."/>
            <person name="Tyler B.M."/>
        </authorList>
    </citation>
    <scope>NUCLEOTIDE SEQUENCE [LARGE SCALE GENOMIC DNA]</scope>
    <source>
        <strain evidence="9">Emoy2</strain>
    </source>
</reference>
<accession>M4C4S3</accession>
<comment type="similarity">
    <text evidence="3">Belongs to the ubiquitin-activating E1 family.</text>
</comment>
<evidence type="ECO:0000256" key="4">
    <source>
        <dbReference type="ARBA" id="ARBA00022786"/>
    </source>
</evidence>
<evidence type="ECO:0000256" key="3">
    <source>
        <dbReference type="ARBA" id="ARBA00005673"/>
    </source>
</evidence>
<keyword evidence="5" id="KW-0539">Nucleus</keyword>
<name>M4C4S3_HYAAE</name>
<protein>
    <recommendedName>
        <fullName evidence="6">Ubiquitin-like 1-activating enzyme E1A</fullName>
    </recommendedName>
</protein>
<dbReference type="eggNOG" id="KOG2014">
    <property type="taxonomic scope" value="Eukaryota"/>
</dbReference>
<keyword evidence="9" id="KW-1185">Reference proteome</keyword>
<evidence type="ECO:0000256" key="1">
    <source>
        <dbReference type="ARBA" id="ARBA00004123"/>
    </source>
</evidence>
<evidence type="ECO:0000256" key="5">
    <source>
        <dbReference type="ARBA" id="ARBA00023242"/>
    </source>
</evidence>
<evidence type="ECO:0000256" key="2">
    <source>
        <dbReference type="ARBA" id="ARBA00004718"/>
    </source>
</evidence>
<dbReference type="GO" id="GO:0031510">
    <property type="term" value="C:SUMO activating enzyme complex"/>
    <property type="evidence" value="ECO:0007669"/>
    <property type="project" value="TreeGrafter"/>
</dbReference>
<feature type="domain" description="THIF-type NAD/FAD binding fold" evidence="7">
    <location>
        <begin position="2"/>
        <end position="261"/>
    </location>
</feature>
<dbReference type="PANTHER" id="PTHR10953">
    <property type="entry name" value="UBIQUITIN-ACTIVATING ENZYME E1"/>
    <property type="match status" value="1"/>
</dbReference>
<dbReference type="SUPFAM" id="SSF69572">
    <property type="entry name" value="Activating enzymes of the ubiquitin-like proteins"/>
    <property type="match status" value="1"/>
</dbReference>
<reference evidence="8" key="2">
    <citation type="submission" date="2015-06" db="UniProtKB">
        <authorList>
            <consortium name="EnsemblProtists"/>
        </authorList>
    </citation>
    <scope>IDENTIFICATION</scope>
    <source>
        <strain evidence="8">Emoy2</strain>
    </source>
</reference>